<evidence type="ECO:0000313" key="8">
    <source>
        <dbReference type="EMBL" id="ABF39975.1"/>
    </source>
</evidence>
<dbReference type="CDD" id="cd06170">
    <property type="entry name" value="LuxR_C_like"/>
    <property type="match status" value="1"/>
</dbReference>
<keyword evidence="2" id="KW-0805">Transcription regulation</keyword>
<evidence type="ECO:0000313" key="9">
    <source>
        <dbReference type="Proteomes" id="UP000002432"/>
    </source>
</evidence>
<organism evidence="8 9">
    <name type="scientific">Koribacter versatilis (strain Ellin345)</name>
    <dbReference type="NCBI Taxonomy" id="204669"/>
    <lineage>
        <taxon>Bacteria</taxon>
        <taxon>Pseudomonadati</taxon>
        <taxon>Acidobacteriota</taxon>
        <taxon>Terriglobia</taxon>
        <taxon>Terriglobales</taxon>
        <taxon>Candidatus Korobacteraceae</taxon>
        <taxon>Candidatus Korobacter</taxon>
    </lineage>
</organism>
<dbReference type="SUPFAM" id="SSF46894">
    <property type="entry name" value="C-terminal effector domain of the bipartite response regulators"/>
    <property type="match status" value="1"/>
</dbReference>
<evidence type="ECO:0000256" key="1">
    <source>
        <dbReference type="ARBA" id="ARBA00022553"/>
    </source>
</evidence>
<dbReference type="InterPro" id="IPR000792">
    <property type="entry name" value="Tscrpt_reg_LuxR_C"/>
</dbReference>
<dbReference type="eggNOG" id="COG2197">
    <property type="taxonomic scope" value="Bacteria"/>
</dbReference>
<keyword evidence="1 5" id="KW-0597">Phosphoprotein</keyword>
<name>Q1IT25_KORVE</name>
<evidence type="ECO:0000256" key="5">
    <source>
        <dbReference type="PROSITE-ProRule" id="PRU00169"/>
    </source>
</evidence>
<dbReference type="STRING" id="204669.Acid345_0972"/>
<dbReference type="EnsemblBacteria" id="ABF39975">
    <property type="protein sequence ID" value="ABF39975"/>
    <property type="gene ID" value="Acid345_0972"/>
</dbReference>
<feature type="domain" description="Response regulatory" evidence="7">
    <location>
        <begin position="11"/>
        <end position="127"/>
    </location>
</feature>
<dbReference type="Pfam" id="PF00072">
    <property type="entry name" value="Response_reg"/>
    <property type="match status" value="1"/>
</dbReference>
<dbReference type="GO" id="GO:0003677">
    <property type="term" value="F:DNA binding"/>
    <property type="evidence" value="ECO:0007669"/>
    <property type="project" value="UniProtKB-KW"/>
</dbReference>
<gene>
    <name evidence="8" type="ordered locus">Acid345_0972</name>
</gene>
<dbReference type="PRINTS" id="PR00038">
    <property type="entry name" value="HTHLUXR"/>
</dbReference>
<dbReference type="PROSITE" id="PS50110">
    <property type="entry name" value="RESPONSE_REGULATORY"/>
    <property type="match status" value="1"/>
</dbReference>
<dbReference type="InterPro" id="IPR058245">
    <property type="entry name" value="NreC/VraR/RcsB-like_REC"/>
</dbReference>
<dbReference type="SUPFAM" id="SSF52172">
    <property type="entry name" value="CheY-like"/>
    <property type="match status" value="1"/>
</dbReference>
<evidence type="ECO:0000259" key="6">
    <source>
        <dbReference type="PROSITE" id="PS50043"/>
    </source>
</evidence>
<evidence type="ECO:0000256" key="3">
    <source>
        <dbReference type="ARBA" id="ARBA00023125"/>
    </source>
</evidence>
<dbReference type="InterPro" id="IPR001789">
    <property type="entry name" value="Sig_transdc_resp-reg_receiver"/>
</dbReference>
<dbReference type="PROSITE" id="PS50043">
    <property type="entry name" value="HTH_LUXR_2"/>
    <property type="match status" value="1"/>
</dbReference>
<reference evidence="8 9" key="1">
    <citation type="journal article" date="2009" name="Appl. Environ. Microbiol.">
        <title>Three genomes from the phylum Acidobacteria provide insight into the lifestyles of these microorganisms in soils.</title>
        <authorList>
            <person name="Ward N.L."/>
            <person name="Challacombe J.F."/>
            <person name="Janssen P.H."/>
            <person name="Henrissat B."/>
            <person name="Coutinho P.M."/>
            <person name="Wu M."/>
            <person name="Xie G."/>
            <person name="Haft D.H."/>
            <person name="Sait M."/>
            <person name="Badger J."/>
            <person name="Barabote R.D."/>
            <person name="Bradley B."/>
            <person name="Brettin T.S."/>
            <person name="Brinkac L.M."/>
            <person name="Bruce D."/>
            <person name="Creasy T."/>
            <person name="Daugherty S.C."/>
            <person name="Davidsen T.M."/>
            <person name="DeBoy R.T."/>
            <person name="Detter J.C."/>
            <person name="Dodson R.J."/>
            <person name="Durkin A.S."/>
            <person name="Ganapathy A."/>
            <person name="Gwinn-Giglio M."/>
            <person name="Han C.S."/>
            <person name="Khouri H."/>
            <person name="Kiss H."/>
            <person name="Kothari S.P."/>
            <person name="Madupu R."/>
            <person name="Nelson K.E."/>
            <person name="Nelson W.C."/>
            <person name="Paulsen I."/>
            <person name="Penn K."/>
            <person name="Ren Q."/>
            <person name="Rosovitz M.J."/>
            <person name="Selengut J.D."/>
            <person name="Shrivastava S."/>
            <person name="Sullivan S.A."/>
            <person name="Tapia R."/>
            <person name="Thompson L.S."/>
            <person name="Watkins K.L."/>
            <person name="Yang Q."/>
            <person name="Yu C."/>
            <person name="Zafar N."/>
            <person name="Zhou L."/>
            <person name="Kuske C.R."/>
        </authorList>
    </citation>
    <scope>NUCLEOTIDE SEQUENCE [LARGE SCALE GENOMIC DNA]</scope>
    <source>
        <strain evidence="8 9">Ellin345</strain>
    </source>
</reference>
<dbReference type="SMART" id="SM00448">
    <property type="entry name" value="REC"/>
    <property type="match status" value="1"/>
</dbReference>
<dbReference type="Pfam" id="PF00196">
    <property type="entry name" value="GerE"/>
    <property type="match status" value="1"/>
</dbReference>
<keyword evidence="4" id="KW-0804">Transcription</keyword>
<dbReference type="AlphaFoldDB" id="Q1IT25"/>
<evidence type="ECO:0000256" key="4">
    <source>
        <dbReference type="ARBA" id="ARBA00023163"/>
    </source>
</evidence>
<feature type="modified residue" description="4-aspartylphosphate" evidence="5">
    <location>
        <position position="62"/>
    </location>
</feature>
<dbReference type="Gene3D" id="3.40.50.2300">
    <property type="match status" value="1"/>
</dbReference>
<dbReference type="Proteomes" id="UP000002432">
    <property type="component" value="Chromosome"/>
</dbReference>
<dbReference type="InterPro" id="IPR011006">
    <property type="entry name" value="CheY-like_superfamily"/>
</dbReference>
<sequence length="227" mass="24682">MDKSTATKTVRILIADDHTIFRDGLRRLLESEPEFDVIGEAADGGEAVQQARRLGPDVLLLDLAMPRVPGLDALRELTTDDSSTKIIILTAAIEKAQIVQALQAGAKGIILKESATQLLLKGIRSVMAGQYWVGRESVNDIVEYLKSTAAGAQADSQAKNFGLTKREMEILGTIVAGFTNKEIAKKFNLSEDTVKHHLTNIFDKVGVSSRLELALFAINQRLAEPVS</sequence>
<dbReference type="SMART" id="SM00421">
    <property type="entry name" value="HTH_LUXR"/>
    <property type="match status" value="1"/>
</dbReference>
<proteinExistence type="predicted"/>
<dbReference type="GO" id="GO:0006355">
    <property type="term" value="P:regulation of DNA-templated transcription"/>
    <property type="evidence" value="ECO:0007669"/>
    <property type="project" value="InterPro"/>
</dbReference>
<dbReference type="PANTHER" id="PTHR43214">
    <property type="entry name" value="TWO-COMPONENT RESPONSE REGULATOR"/>
    <property type="match status" value="1"/>
</dbReference>
<dbReference type="KEGG" id="aba:Acid345_0972"/>
<dbReference type="InterPro" id="IPR039420">
    <property type="entry name" value="WalR-like"/>
</dbReference>
<dbReference type="InterPro" id="IPR016032">
    <property type="entry name" value="Sig_transdc_resp-reg_C-effctor"/>
</dbReference>
<dbReference type="OrthoDB" id="9814495at2"/>
<dbReference type="EMBL" id="CP000360">
    <property type="protein sequence ID" value="ABF39975.1"/>
    <property type="molecule type" value="Genomic_DNA"/>
</dbReference>
<feature type="domain" description="HTH luxR-type" evidence="6">
    <location>
        <begin position="156"/>
        <end position="221"/>
    </location>
</feature>
<protein>
    <submittedName>
        <fullName evidence="8">Two component transcriptional regulator, LuxR family</fullName>
    </submittedName>
</protein>
<keyword evidence="3" id="KW-0238">DNA-binding</keyword>
<dbReference type="PROSITE" id="PS00622">
    <property type="entry name" value="HTH_LUXR_1"/>
    <property type="match status" value="1"/>
</dbReference>
<dbReference type="CDD" id="cd17535">
    <property type="entry name" value="REC_NarL-like"/>
    <property type="match status" value="1"/>
</dbReference>
<dbReference type="PANTHER" id="PTHR43214:SF41">
    <property type="entry name" value="NITRATE_NITRITE RESPONSE REGULATOR PROTEIN NARP"/>
    <property type="match status" value="1"/>
</dbReference>
<dbReference type="GO" id="GO:0000160">
    <property type="term" value="P:phosphorelay signal transduction system"/>
    <property type="evidence" value="ECO:0007669"/>
    <property type="project" value="InterPro"/>
</dbReference>
<accession>Q1IT25</accession>
<keyword evidence="9" id="KW-1185">Reference proteome</keyword>
<evidence type="ECO:0000259" key="7">
    <source>
        <dbReference type="PROSITE" id="PS50110"/>
    </source>
</evidence>
<evidence type="ECO:0000256" key="2">
    <source>
        <dbReference type="ARBA" id="ARBA00023015"/>
    </source>
</evidence>
<dbReference type="HOGENOM" id="CLU_000445_90_10_0"/>